<dbReference type="GO" id="GO:0005886">
    <property type="term" value="C:plasma membrane"/>
    <property type="evidence" value="ECO:0007669"/>
    <property type="project" value="UniProtKB-SubCell"/>
</dbReference>
<feature type="transmembrane region" description="Helical" evidence="10">
    <location>
        <begin position="902"/>
        <end position="929"/>
    </location>
</feature>
<feature type="transmembrane region" description="Helical" evidence="10">
    <location>
        <begin position="833"/>
        <end position="854"/>
    </location>
</feature>
<keyword evidence="6 10" id="KW-1133">Transmembrane helix</keyword>
<dbReference type="InterPro" id="IPR023408">
    <property type="entry name" value="MscS_beta-dom_sf"/>
</dbReference>
<protein>
    <submittedName>
        <fullName evidence="17">Potassium efflux protein KefA</fullName>
    </submittedName>
</protein>
<dbReference type="Pfam" id="PF12794">
    <property type="entry name" value="MscS_TM"/>
    <property type="match status" value="1"/>
</dbReference>
<evidence type="ECO:0000256" key="11">
    <source>
        <dbReference type="SAM" id="SignalP"/>
    </source>
</evidence>
<evidence type="ECO:0000259" key="14">
    <source>
        <dbReference type="Pfam" id="PF12795"/>
    </source>
</evidence>
<comment type="similarity">
    <text evidence="2">Belongs to the MscS (TC 1.A.23) family.</text>
</comment>
<dbReference type="Gene3D" id="2.30.30.60">
    <property type="match status" value="1"/>
</dbReference>
<keyword evidence="8" id="KW-0175">Coiled coil</keyword>
<evidence type="ECO:0000256" key="3">
    <source>
        <dbReference type="ARBA" id="ARBA00022475"/>
    </source>
</evidence>
<evidence type="ECO:0000259" key="16">
    <source>
        <dbReference type="Pfam" id="PF21088"/>
    </source>
</evidence>
<evidence type="ECO:0000256" key="7">
    <source>
        <dbReference type="ARBA" id="ARBA00023136"/>
    </source>
</evidence>
<dbReference type="InterPro" id="IPR006686">
    <property type="entry name" value="MscS_channel_CS"/>
</dbReference>
<dbReference type="PANTHER" id="PTHR30347:SF1">
    <property type="entry name" value="MECHANOSENSITIVE CHANNEL MSCK"/>
    <property type="match status" value="1"/>
</dbReference>
<dbReference type="PROSITE" id="PS01246">
    <property type="entry name" value="UPF0003"/>
    <property type="match status" value="1"/>
</dbReference>
<dbReference type="InterPro" id="IPR025692">
    <property type="entry name" value="MscS_IM_dom1"/>
</dbReference>
<feature type="transmembrane region" description="Helical" evidence="10">
    <location>
        <begin position="581"/>
        <end position="605"/>
    </location>
</feature>
<dbReference type="AlphaFoldDB" id="A0A0C4WGM7"/>
<feature type="transmembrane region" description="Helical" evidence="10">
    <location>
        <begin position="617"/>
        <end position="634"/>
    </location>
</feature>
<feature type="coiled-coil region" evidence="8">
    <location>
        <begin position="403"/>
        <end position="430"/>
    </location>
</feature>
<organism evidence="17 18">
    <name type="scientific">Azotobacter chroococcum NCIMB 8003</name>
    <dbReference type="NCBI Taxonomy" id="1328314"/>
    <lineage>
        <taxon>Bacteria</taxon>
        <taxon>Pseudomonadati</taxon>
        <taxon>Pseudomonadota</taxon>
        <taxon>Gammaproteobacteria</taxon>
        <taxon>Pseudomonadales</taxon>
        <taxon>Pseudomonadaceae</taxon>
        <taxon>Azotobacter</taxon>
    </lineage>
</organism>
<dbReference type="SUPFAM" id="SSF82861">
    <property type="entry name" value="Mechanosensitive channel protein MscS (YggB), transmembrane region"/>
    <property type="match status" value="1"/>
</dbReference>
<dbReference type="InterPro" id="IPR024393">
    <property type="entry name" value="MscS_porin"/>
</dbReference>
<evidence type="ECO:0000256" key="9">
    <source>
        <dbReference type="SAM" id="MobiDB-lite"/>
    </source>
</evidence>
<dbReference type="GO" id="GO:0008381">
    <property type="term" value="F:mechanosensitive monoatomic ion channel activity"/>
    <property type="evidence" value="ECO:0007669"/>
    <property type="project" value="UniProtKB-ARBA"/>
</dbReference>
<dbReference type="Pfam" id="PF21082">
    <property type="entry name" value="MS_channel_3rd"/>
    <property type="match status" value="1"/>
</dbReference>
<feature type="domain" description="Mechanosensitive ion channel MscS C-terminal" evidence="15">
    <location>
        <begin position="991"/>
        <end position="1073"/>
    </location>
</feature>
<keyword evidence="4 10" id="KW-0812">Transmembrane</keyword>
<feature type="transmembrane region" description="Helical" evidence="10">
    <location>
        <begin position="490"/>
        <end position="509"/>
    </location>
</feature>
<dbReference type="FunFam" id="1.10.287.1260:FF:000002">
    <property type="entry name" value="Potassium efflux system KefA"/>
    <property type="match status" value="1"/>
</dbReference>
<feature type="chain" id="PRO_5002172882" evidence="11">
    <location>
        <begin position="25"/>
        <end position="1118"/>
    </location>
</feature>
<dbReference type="SUPFAM" id="SSF82689">
    <property type="entry name" value="Mechanosensitive channel protein MscS (YggB), C-terminal domain"/>
    <property type="match status" value="1"/>
</dbReference>
<keyword evidence="7 10" id="KW-0472">Membrane</keyword>
<dbReference type="NCBIfam" id="NF008438">
    <property type="entry name" value="PRK11281.1"/>
    <property type="match status" value="1"/>
</dbReference>
<name>A0A0C4WGM7_9GAMM</name>
<dbReference type="RefSeq" id="WP_039801890.1">
    <property type="nucleotide sequence ID" value="NZ_CP010415.1"/>
</dbReference>
<dbReference type="PANTHER" id="PTHR30347">
    <property type="entry name" value="POTASSIUM CHANNEL RELATED"/>
    <property type="match status" value="1"/>
</dbReference>
<feature type="domain" description="Mechanosensitive ion channel inner membrane" evidence="13">
    <location>
        <begin position="494"/>
        <end position="813"/>
    </location>
</feature>
<dbReference type="InterPro" id="IPR049278">
    <property type="entry name" value="MS_channel_C"/>
</dbReference>
<dbReference type="Proteomes" id="UP000068210">
    <property type="component" value="Chromosome"/>
</dbReference>
<feature type="region of interest" description="Disordered" evidence="9">
    <location>
        <begin position="84"/>
        <end position="113"/>
    </location>
</feature>
<feature type="transmembrane region" description="Helical" evidence="10">
    <location>
        <begin position="646"/>
        <end position="667"/>
    </location>
</feature>
<evidence type="ECO:0000256" key="4">
    <source>
        <dbReference type="ARBA" id="ARBA00022692"/>
    </source>
</evidence>
<feature type="transmembrane region" description="Helical" evidence="10">
    <location>
        <begin position="715"/>
        <end position="734"/>
    </location>
</feature>
<evidence type="ECO:0000256" key="10">
    <source>
        <dbReference type="SAM" id="Phobius"/>
    </source>
</evidence>
<feature type="transmembrane region" description="Helical" evidence="10">
    <location>
        <begin position="780"/>
        <end position="797"/>
    </location>
</feature>
<dbReference type="HOGENOM" id="CLU_007829_3_0_6"/>
<feature type="transmembrane region" description="Helical" evidence="10">
    <location>
        <begin position="875"/>
        <end position="896"/>
    </location>
</feature>
<dbReference type="SUPFAM" id="SSF50182">
    <property type="entry name" value="Sm-like ribonucleoproteins"/>
    <property type="match status" value="1"/>
</dbReference>
<evidence type="ECO:0000256" key="2">
    <source>
        <dbReference type="ARBA" id="ARBA00008017"/>
    </source>
</evidence>
<dbReference type="EMBL" id="CP010415">
    <property type="protein sequence ID" value="AJE20178.1"/>
    <property type="molecule type" value="Genomic_DNA"/>
</dbReference>
<evidence type="ECO:0000256" key="8">
    <source>
        <dbReference type="SAM" id="Coils"/>
    </source>
</evidence>
<evidence type="ECO:0000256" key="5">
    <source>
        <dbReference type="ARBA" id="ARBA00022729"/>
    </source>
</evidence>
<evidence type="ECO:0000313" key="18">
    <source>
        <dbReference type="Proteomes" id="UP000068210"/>
    </source>
</evidence>
<feature type="coiled-coil region" evidence="8">
    <location>
        <begin position="214"/>
        <end position="248"/>
    </location>
</feature>
<dbReference type="InterPro" id="IPR011066">
    <property type="entry name" value="MscS_channel_C_sf"/>
</dbReference>
<feature type="transmembrane region" description="Helical" evidence="10">
    <location>
        <begin position="539"/>
        <end position="561"/>
    </location>
</feature>
<proteinExistence type="inferred from homology"/>
<dbReference type="GO" id="GO:0009992">
    <property type="term" value="P:intracellular water homeostasis"/>
    <property type="evidence" value="ECO:0007669"/>
    <property type="project" value="TreeGrafter"/>
</dbReference>
<dbReference type="Pfam" id="PF00924">
    <property type="entry name" value="MS_channel_2nd"/>
    <property type="match status" value="1"/>
</dbReference>
<dbReference type="InterPro" id="IPR052702">
    <property type="entry name" value="MscS-like_channel"/>
</dbReference>
<dbReference type="KEGG" id="acx:Achr_6790"/>
<dbReference type="InterPro" id="IPR006685">
    <property type="entry name" value="MscS_channel_2nd"/>
</dbReference>
<keyword evidence="18" id="KW-1185">Reference proteome</keyword>
<feature type="domain" description="Mechanosensitive ion channel MscS porin" evidence="14">
    <location>
        <begin position="37"/>
        <end position="271"/>
    </location>
</feature>
<dbReference type="InterPro" id="IPR011014">
    <property type="entry name" value="MscS_channel_TM-2"/>
</dbReference>
<gene>
    <name evidence="17" type="primary">kefA</name>
    <name evidence="17" type="ORF">Achr_6790</name>
</gene>
<feature type="transmembrane region" description="Helical" evidence="10">
    <location>
        <begin position="679"/>
        <end position="703"/>
    </location>
</feature>
<evidence type="ECO:0000259" key="13">
    <source>
        <dbReference type="Pfam" id="PF12794"/>
    </source>
</evidence>
<dbReference type="InterPro" id="IPR049142">
    <property type="entry name" value="MS_channel_1st"/>
</dbReference>
<evidence type="ECO:0000259" key="12">
    <source>
        <dbReference type="Pfam" id="PF00924"/>
    </source>
</evidence>
<feature type="domain" description="Mechanosensitive ion channel transmembrane helices 2/3" evidence="16">
    <location>
        <begin position="874"/>
        <end position="915"/>
    </location>
</feature>
<dbReference type="STRING" id="1328314.Achr_6790"/>
<keyword evidence="5 11" id="KW-0732">Signal</keyword>
<keyword evidence="3" id="KW-1003">Cell membrane</keyword>
<dbReference type="Gene3D" id="3.30.70.100">
    <property type="match status" value="1"/>
</dbReference>
<feature type="signal peptide" evidence="11">
    <location>
        <begin position="1"/>
        <end position="24"/>
    </location>
</feature>
<accession>A0A0C4WGM7</accession>
<dbReference type="InterPro" id="IPR010920">
    <property type="entry name" value="LSM_dom_sf"/>
</dbReference>
<dbReference type="Pfam" id="PF12795">
    <property type="entry name" value="MscS_porin"/>
    <property type="match status" value="1"/>
</dbReference>
<evidence type="ECO:0000256" key="6">
    <source>
        <dbReference type="ARBA" id="ARBA00022989"/>
    </source>
</evidence>
<sequence>MTVSRSLFSVLLLALCLQIPGLQAAEPPSRKAVQTSLEGLAERKLPEAEQAAVKQQLEQTLIQLDLLQESGQAMTELKRQLAAAPQQTKAAQRELASLKEAAQKPVSPPNGNTPLPRLMDQLTARNAQLAEWQQALNDANSLLVSSQTRPERAQTEIAANQARTLEINALLKSGKQDGKALSAEGRGLLEAELAALEAKTALRRQELAGNSQLLELGASQRDLLQERIQRLTQEIAAMQAVINEKRLAMSEETFAALSRDASAAGSDSLLAKETAANLKLSDTLLRTTDQLNERTRQNLETKHTLDSLVQNEQALEEQIEVLRGSLLLAKILLQQKLALPQVQTNGRLTDEIGDIRLSQFELGQTRSDIGNPSAYVDRLLAKQAAEGEAPADPALRSALLELVNSRSELIDRLDRELNALLNEAITLQLNQKQLLDTAKKMAATLEEQLFWIPSNKPLDLDWLKTAPQRLQEQIADTSWTTILKDLGTGLIQRPWVFLPLLLLIGVLVWQRGAITRKLDTLHADIGHYRRDSQRHTPKALLLNLLLALPGTLFLALGGYTLQMDARGQNPYLGAALNDMALAWLVLYGTYKILAEGGVAELHFGWPRPQVAFLRRQIRHFTLVVLALVGVIGFARNQPGALDNDVLGILVLLSGYALLAWMLGKLLLRGPEKDKPSFLNLLVGILFTLLPVGLIVGLALGYYYTALRLGDRLVESLYVLLVWVVAEATLVRGLAVAARRLAYQRALAKRQAAAADGAESGEAVEEPNLDIEQVNQQSLRLIRLTLFGLLLGVLYWVWADLITVVDYLDNVTLYEFTSGSGATASLVPISLRDVLAALLIAALTVVLARNLPGLLEMLILSRLNLGQGSAYATTTLLNYVIFGFGIVSALSTLGVSWDKLQWLVAALSVGIGFGMQEIIANFISGLIILFERPVRIGDLVTVGGVSGSVSKIRIRATHIIDADRKVVIVPNKTFITSQLTNWTLADTVTRLVLKVGVGYGSNLDRVRELLYQAANENPRVLREPPPLVLFQTFGESTLDHDLIIHVRELADRGRATDEINRRIDELFREHHIDIAFRQVEVFVKNAKGQEQQLENGELQAALGAAAVKPSAPPAAGGQA</sequence>
<evidence type="ECO:0000259" key="15">
    <source>
        <dbReference type="Pfam" id="PF21082"/>
    </source>
</evidence>
<dbReference type="Pfam" id="PF21088">
    <property type="entry name" value="MS_channel_1st"/>
    <property type="match status" value="1"/>
</dbReference>
<evidence type="ECO:0000313" key="17">
    <source>
        <dbReference type="EMBL" id="AJE20178.1"/>
    </source>
</evidence>
<reference evidence="17 18" key="1">
    <citation type="journal article" date="2015" name="PLoS ONE">
        <title>Azotobacter Genomes: The Genome of Azotobacter chroococcum NCIMB 8003 (ATCC 4412).</title>
        <authorList>
            <person name="Robson R.L."/>
            <person name="Jones R."/>
            <person name="Robson R.M."/>
            <person name="Schwartz A."/>
            <person name="Richardson T.H."/>
        </authorList>
    </citation>
    <scope>NUCLEOTIDE SEQUENCE [LARGE SCALE GENOMIC DNA]</scope>
    <source>
        <strain evidence="17 18">NCIMB 8003</strain>
    </source>
</reference>
<comment type="subcellular location">
    <subcellularLocation>
        <location evidence="1">Cell membrane</location>
        <topology evidence="1">Multi-pass membrane protein</topology>
    </subcellularLocation>
</comment>
<feature type="domain" description="Mechanosensitive ion channel MscS" evidence="12">
    <location>
        <begin position="917"/>
        <end position="982"/>
    </location>
</feature>
<dbReference type="Gene3D" id="1.10.287.1260">
    <property type="match status" value="1"/>
</dbReference>
<evidence type="ECO:0000256" key="1">
    <source>
        <dbReference type="ARBA" id="ARBA00004651"/>
    </source>
</evidence>